<dbReference type="CDD" id="cd00093">
    <property type="entry name" value="HTH_XRE"/>
    <property type="match status" value="1"/>
</dbReference>
<dbReference type="PANTHER" id="PTHR46797">
    <property type="entry name" value="HTH-TYPE TRANSCRIPTIONAL REGULATOR"/>
    <property type="match status" value="1"/>
</dbReference>
<keyword evidence="1" id="KW-0238">DNA-binding</keyword>
<dbReference type="InterPro" id="IPR010982">
    <property type="entry name" value="Lambda_DNA-bd_dom_sf"/>
</dbReference>
<gene>
    <name evidence="3" type="ORF">VL20_1658</name>
</gene>
<dbReference type="KEGG" id="mpk:VL20_1658"/>
<dbReference type="SMART" id="SM00530">
    <property type="entry name" value="HTH_XRE"/>
    <property type="match status" value="1"/>
</dbReference>
<proteinExistence type="predicted"/>
<evidence type="ECO:0000313" key="4">
    <source>
        <dbReference type="Proteomes" id="UP000068167"/>
    </source>
</evidence>
<dbReference type="Gene3D" id="1.10.260.40">
    <property type="entry name" value="lambda repressor-like DNA-binding domains"/>
    <property type="match status" value="1"/>
</dbReference>
<reference evidence="3 4" key="1">
    <citation type="journal article" date="2016" name="Stand. Genomic Sci.">
        <title>Complete genome sequence and genomic characterization of Microcystis panniformis FACHB 1757 by third-generation sequencing.</title>
        <authorList>
            <person name="Zhang J.Y."/>
            <person name="Guan R."/>
            <person name="Zhang H.J."/>
            <person name="Li H."/>
            <person name="Xiao P."/>
            <person name="Yu G.L."/>
            <person name="Du L."/>
            <person name="Cao D.M."/>
            <person name="Zhu B.C."/>
            <person name="Li R.H."/>
            <person name="Lu Z.H."/>
        </authorList>
    </citation>
    <scope>NUCLEOTIDE SEQUENCE [LARGE SCALE GENOMIC DNA]</scope>
    <source>
        <strain evidence="3 4">FACHB-1757</strain>
    </source>
</reference>
<dbReference type="PROSITE" id="PS50943">
    <property type="entry name" value="HTH_CROC1"/>
    <property type="match status" value="1"/>
</dbReference>
<evidence type="ECO:0000256" key="1">
    <source>
        <dbReference type="ARBA" id="ARBA00023125"/>
    </source>
</evidence>
<dbReference type="EMBL" id="CP011339">
    <property type="protein sequence ID" value="AKV66812.1"/>
    <property type="molecule type" value="Genomic_DNA"/>
</dbReference>
<dbReference type="PANTHER" id="PTHR46797:SF1">
    <property type="entry name" value="METHYLPHOSPHONATE SYNTHASE"/>
    <property type="match status" value="1"/>
</dbReference>
<dbReference type="Pfam" id="PF01381">
    <property type="entry name" value="HTH_3"/>
    <property type="match status" value="1"/>
</dbReference>
<sequence>MDENKAKILKALGSLVRQHRENLGISQEELATRSNLDRTYISGIERGIRNPSVTALVSLANGMNLNVSNLLEGLENKVNQTNGKDRTTRTT</sequence>
<keyword evidence="4" id="KW-1185">Reference proteome</keyword>
<dbReference type="GO" id="GO:0003677">
    <property type="term" value="F:DNA binding"/>
    <property type="evidence" value="ECO:0007669"/>
    <property type="project" value="UniProtKB-KW"/>
</dbReference>
<evidence type="ECO:0000259" key="2">
    <source>
        <dbReference type="PROSITE" id="PS50943"/>
    </source>
</evidence>
<evidence type="ECO:0000313" key="3">
    <source>
        <dbReference type="EMBL" id="AKV66812.1"/>
    </source>
</evidence>
<dbReference type="SUPFAM" id="SSF47413">
    <property type="entry name" value="lambda repressor-like DNA-binding domains"/>
    <property type="match status" value="1"/>
</dbReference>
<dbReference type="GO" id="GO:0003700">
    <property type="term" value="F:DNA-binding transcription factor activity"/>
    <property type="evidence" value="ECO:0007669"/>
    <property type="project" value="TreeGrafter"/>
</dbReference>
<dbReference type="Proteomes" id="UP000068167">
    <property type="component" value="Chromosome"/>
</dbReference>
<dbReference type="GO" id="GO:0005829">
    <property type="term" value="C:cytosol"/>
    <property type="evidence" value="ECO:0007669"/>
    <property type="project" value="TreeGrafter"/>
</dbReference>
<protein>
    <submittedName>
        <fullName evidence="3">Transcriptional regulator XRE</fullName>
    </submittedName>
</protein>
<organism evidence="3 4">
    <name type="scientific">Microcystis panniformis FACHB-1757</name>
    <dbReference type="NCBI Taxonomy" id="1638788"/>
    <lineage>
        <taxon>Bacteria</taxon>
        <taxon>Bacillati</taxon>
        <taxon>Cyanobacteriota</taxon>
        <taxon>Cyanophyceae</taxon>
        <taxon>Oscillatoriophycideae</taxon>
        <taxon>Chroococcales</taxon>
        <taxon>Microcystaceae</taxon>
        <taxon>Microcystis</taxon>
    </lineage>
</organism>
<name>A0A0K1RY33_9CHRO</name>
<dbReference type="InterPro" id="IPR001387">
    <property type="entry name" value="Cro/C1-type_HTH"/>
</dbReference>
<dbReference type="InterPro" id="IPR050807">
    <property type="entry name" value="TransReg_Diox_bact_type"/>
</dbReference>
<dbReference type="PATRIC" id="fig|1638788.3.peg.1662"/>
<accession>A0A0K1RY33</accession>
<feature type="domain" description="HTH cro/C1-type" evidence="2">
    <location>
        <begin position="16"/>
        <end position="70"/>
    </location>
</feature>
<dbReference type="AlphaFoldDB" id="A0A0K1RY33"/>